<keyword evidence="1" id="KW-0472">Membrane</keyword>
<accession>A0A1W6JFN3</accession>
<keyword evidence="1" id="KW-0812">Transmembrane</keyword>
<reference evidence="5" key="2">
    <citation type="journal article" date="2018" name="BMC Genomics">
        <title>Comparative genomic, transcriptomic, and proteomic reannotation of human herpesvirus 6.</title>
        <authorList>
            <person name="Greninger A.L."/>
            <person name="Knudsen G.M."/>
            <person name="Roychoudhury P."/>
            <person name="Hanson D.J."/>
            <person name="Sedlak R.H."/>
            <person name="Xie H."/>
            <person name="Guan J."/>
            <person name="Nguyen T."/>
            <person name="Peddu V."/>
            <person name="Boeckh M."/>
            <person name="Huang M.L."/>
            <person name="Cook L."/>
            <person name="Depledge D.P."/>
            <person name="Zerr D.M."/>
            <person name="Koelle D.M."/>
            <person name="Gantt S."/>
            <person name="Yoshikawa T."/>
            <person name="Caserta M."/>
            <person name="Hill J.A."/>
            <person name="Jerome K.R."/>
        </authorList>
    </citation>
    <scope>NUCLEOTIDE SEQUENCE</scope>
    <source>
        <strain evidence="4">HP104C1</strain>
        <strain evidence="3">HP12G6</strain>
        <strain evidence="2">Japan-a2</strain>
        <strain evidence="5">NY-306</strain>
        <strain evidence="6">NY-405</strain>
    </source>
</reference>
<dbReference type="EMBL" id="KY290199">
    <property type="protein sequence ID" value="ARM62794.2"/>
    <property type="molecule type" value="Genomic_DNA"/>
</dbReference>
<feature type="transmembrane region" description="Helical" evidence="1">
    <location>
        <begin position="58"/>
        <end position="81"/>
    </location>
</feature>
<protein>
    <submittedName>
        <fullName evidence="3 5">U24</fullName>
    </submittedName>
</protein>
<dbReference type="EMBL" id="KY315529">
    <property type="protein sequence ID" value="ARM06758.1"/>
    <property type="molecule type" value="Genomic_DNA"/>
</dbReference>
<evidence type="ECO:0000313" key="7">
    <source>
        <dbReference type="EMBL" id="ARN62146.2"/>
    </source>
</evidence>
<evidence type="ECO:0000313" key="3">
    <source>
        <dbReference type="EMBL" id="ARM06758.1"/>
    </source>
</evidence>
<name>A0A1W6J9D6_9BETA</name>
<accession>A0A1W6J9D6</accession>
<dbReference type="EMBL" id="KY274487">
    <property type="protein sequence ID" value="ARJ98824.1"/>
    <property type="molecule type" value="Genomic_DNA"/>
</dbReference>
<dbReference type="EMBL" id="KY290186">
    <property type="protein sequence ID" value="ARM61336.2"/>
    <property type="molecule type" value="Genomic_DNA"/>
</dbReference>
<evidence type="ECO:0000256" key="1">
    <source>
        <dbReference type="SAM" id="Phobius"/>
    </source>
</evidence>
<dbReference type="EMBL" id="KY290219">
    <property type="protein sequence ID" value="ARM65016.2"/>
    <property type="molecule type" value="Genomic_DNA"/>
</dbReference>
<keyword evidence="1" id="KW-1133">Transmembrane helix</keyword>
<organism evidence="5">
    <name type="scientific">Human betaherpesvirus 6</name>
    <dbReference type="NCBI Taxonomy" id="10368"/>
    <lineage>
        <taxon>Viruses</taxon>
        <taxon>Duplodnaviria</taxon>
        <taxon>Heunggongvirae</taxon>
        <taxon>Peploviricota</taxon>
        <taxon>Herviviricetes</taxon>
        <taxon>Herpesvirales</taxon>
        <taxon>Orthoherpesviridae</taxon>
        <taxon>Betaherpesvirinae</taxon>
        <taxon>Roseolovirus</taxon>
    </lineage>
</organism>
<accession>A0A1W6G1U7</accession>
<accession>A0A1W6LYV6</accession>
<reference evidence="7" key="1">
    <citation type="submission" date="2017-04" db="EMBL/GenBank/DDBJ databases">
        <title>A rash of human herpesvirus 6 genomes.</title>
        <authorList>
            <person name="Greninger A.L."/>
            <person name="Hall Sedlak R."/>
            <person name="Roychoudhury P."/>
            <person name="Xie H."/>
            <person name="Guan J."/>
            <person name="Peddu V."/>
            <person name="Huang M.-L."/>
            <person name="Cook L."/>
            <person name="Yoshikawa T."/>
            <person name="Caserta M."/>
            <person name="Hill J.A."/>
            <person name="Jerome K.R."/>
        </authorList>
    </citation>
    <scope>NUCLEOTIDE SEQUENCE</scope>
    <source>
        <strain evidence="7">HP51G12</strain>
    </source>
</reference>
<sequence length="88" mass="10152">MDRPRTPPPSYSEVLMMDVMYGQVSPHASNDTSFVECLPPPQSSRSAWNLWNKRRKTFAFLVLTGLAIAMILFIAFVIYVFNVNRRKK</sequence>
<dbReference type="EMBL" id="KY315537">
    <property type="protein sequence ID" value="ARN62146.2"/>
    <property type="molecule type" value="Genomic_DNA"/>
</dbReference>
<evidence type="ECO:0000313" key="2">
    <source>
        <dbReference type="EMBL" id="ARJ98824.1"/>
    </source>
</evidence>
<accession>A0A1W6J564</accession>
<evidence type="ECO:0000313" key="4">
    <source>
        <dbReference type="EMBL" id="ARM61336.2"/>
    </source>
</evidence>
<proteinExistence type="predicted"/>
<evidence type="ECO:0000313" key="6">
    <source>
        <dbReference type="EMBL" id="ARM65016.2"/>
    </source>
</evidence>
<evidence type="ECO:0000313" key="5">
    <source>
        <dbReference type="EMBL" id="ARM62794.2"/>
    </source>
</evidence>